<keyword evidence="11" id="KW-1185">Reference proteome</keyword>
<evidence type="ECO:0000313" key="10">
    <source>
        <dbReference type="EMBL" id="MDF0603271.1"/>
    </source>
</evidence>
<name>A0AAE3NWF5_9RHOB</name>
<evidence type="ECO:0000256" key="5">
    <source>
        <dbReference type="ARBA" id="ARBA00022984"/>
    </source>
</evidence>
<evidence type="ECO:0000313" key="11">
    <source>
        <dbReference type="Proteomes" id="UP001220964"/>
    </source>
</evidence>
<keyword evidence="6 7" id="KW-0961">Cell wall biogenesis/degradation</keyword>
<dbReference type="InterPro" id="IPR038063">
    <property type="entry name" value="Transpep_catalytic_dom"/>
</dbReference>
<evidence type="ECO:0000256" key="2">
    <source>
        <dbReference type="ARBA" id="ARBA00005992"/>
    </source>
</evidence>
<sequence length="268" mass="29662">MYWTRRAALAALGALALTGPARAIEAPGVGIDYLEALGQPGALSEQVAYLPPSAIDPAYSHVIYINAALSGDGAQKMWILERANGGWALALWDQDYWDGKGEVPSYSWPVSTGRYYRGNNRSGPTPLGIFNVDDRAFRHVKGWGAPGMYNSIFIDLHYSGGRMSGVAMHGTTRSKYRLLGRPDSHGCIRMEQPNADLVWELFHGDGRPGAESPLWTAAVPRYFTSEPQQNWNPRWNYVRDGSYLTDEAGERLTKAGYSALFVIFRDDL</sequence>
<dbReference type="RefSeq" id="WP_275569394.1">
    <property type="nucleotide sequence ID" value="NZ_JARGYC010000084.1"/>
</dbReference>
<keyword evidence="5 7" id="KW-0573">Peptidoglycan synthesis</keyword>
<organism evidence="10 11">
    <name type="scientific">Psychromarinibacter sediminicola</name>
    <dbReference type="NCBI Taxonomy" id="3033385"/>
    <lineage>
        <taxon>Bacteria</taxon>
        <taxon>Pseudomonadati</taxon>
        <taxon>Pseudomonadota</taxon>
        <taxon>Alphaproteobacteria</taxon>
        <taxon>Rhodobacterales</taxon>
        <taxon>Paracoccaceae</taxon>
        <taxon>Psychromarinibacter</taxon>
    </lineage>
</organism>
<dbReference type="PROSITE" id="PS52029">
    <property type="entry name" value="LD_TPASE"/>
    <property type="match status" value="1"/>
</dbReference>
<dbReference type="GO" id="GO:0009252">
    <property type="term" value="P:peptidoglycan biosynthetic process"/>
    <property type="evidence" value="ECO:0007669"/>
    <property type="project" value="UniProtKB-KW"/>
</dbReference>
<evidence type="ECO:0000256" key="6">
    <source>
        <dbReference type="ARBA" id="ARBA00023316"/>
    </source>
</evidence>
<evidence type="ECO:0000256" key="7">
    <source>
        <dbReference type="PROSITE-ProRule" id="PRU01373"/>
    </source>
</evidence>
<comment type="pathway">
    <text evidence="1 7">Cell wall biogenesis; peptidoglycan biosynthesis.</text>
</comment>
<dbReference type="CDD" id="cd16913">
    <property type="entry name" value="YkuD_like"/>
    <property type="match status" value="1"/>
</dbReference>
<dbReference type="InterPro" id="IPR005490">
    <property type="entry name" value="LD_TPept_cat_dom"/>
</dbReference>
<accession>A0AAE3NWF5</accession>
<dbReference type="GO" id="GO:0008360">
    <property type="term" value="P:regulation of cell shape"/>
    <property type="evidence" value="ECO:0007669"/>
    <property type="project" value="UniProtKB-UniRule"/>
</dbReference>
<evidence type="ECO:0000256" key="3">
    <source>
        <dbReference type="ARBA" id="ARBA00022679"/>
    </source>
</evidence>
<dbReference type="Proteomes" id="UP001220964">
    <property type="component" value="Unassembled WGS sequence"/>
</dbReference>
<feature type="active site" description="Nucleophile" evidence="7">
    <location>
        <position position="187"/>
    </location>
</feature>
<dbReference type="GO" id="GO:0004180">
    <property type="term" value="F:carboxypeptidase activity"/>
    <property type="evidence" value="ECO:0007669"/>
    <property type="project" value="UniProtKB-ARBA"/>
</dbReference>
<evidence type="ECO:0000259" key="9">
    <source>
        <dbReference type="PROSITE" id="PS52029"/>
    </source>
</evidence>
<proteinExistence type="inferred from homology"/>
<comment type="caution">
    <text evidence="10">The sequence shown here is derived from an EMBL/GenBank/DDBJ whole genome shotgun (WGS) entry which is preliminary data.</text>
</comment>
<evidence type="ECO:0000256" key="1">
    <source>
        <dbReference type="ARBA" id="ARBA00004752"/>
    </source>
</evidence>
<dbReference type="GO" id="GO:0071555">
    <property type="term" value="P:cell wall organization"/>
    <property type="evidence" value="ECO:0007669"/>
    <property type="project" value="UniProtKB-UniRule"/>
</dbReference>
<feature type="domain" description="L,D-TPase catalytic" evidence="9">
    <location>
        <begin position="78"/>
        <end position="215"/>
    </location>
</feature>
<comment type="similarity">
    <text evidence="2">Belongs to the YkuD family.</text>
</comment>
<feature type="active site" description="Proton donor/acceptor" evidence="7">
    <location>
        <position position="169"/>
    </location>
</feature>
<feature type="chain" id="PRO_5041999588" evidence="8">
    <location>
        <begin position="24"/>
        <end position="268"/>
    </location>
</feature>
<keyword evidence="8" id="KW-0732">Signal</keyword>
<feature type="signal peptide" evidence="8">
    <location>
        <begin position="1"/>
        <end position="23"/>
    </location>
</feature>
<dbReference type="Gene3D" id="2.40.440.10">
    <property type="entry name" value="L,D-transpeptidase catalytic domain-like"/>
    <property type="match status" value="1"/>
</dbReference>
<dbReference type="AlphaFoldDB" id="A0AAE3NWF5"/>
<dbReference type="Pfam" id="PF03734">
    <property type="entry name" value="YkuD"/>
    <property type="match status" value="1"/>
</dbReference>
<keyword evidence="3" id="KW-0808">Transferase</keyword>
<protein>
    <submittedName>
        <fullName evidence="10">L,D-transpeptidase</fullName>
    </submittedName>
</protein>
<keyword evidence="4 7" id="KW-0133">Cell shape</keyword>
<evidence type="ECO:0000256" key="8">
    <source>
        <dbReference type="SAM" id="SignalP"/>
    </source>
</evidence>
<dbReference type="EMBL" id="JARGYC010000084">
    <property type="protein sequence ID" value="MDF0603271.1"/>
    <property type="molecule type" value="Genomic_DNA"/>
</dbReference>
<dbReference type="GO" id="GO:0016740">
    <property type="term" value="F:transferase activity"/>
    <property type="evidence" value="ECO:0007669"/>
    <property type="project" value="UniProtKB-KW"/>
</dbReference>
<dbReference type="SUPFAM" id="SSF141523">
    <property type="entry name" value="L,D-transpeptidase catalytic domain-like"/>
    <property type="match status" value="1"/>
</dbReference>
<reference evidence="10" key="1">
    <citation type="submission" date="2023-03" db="EMBL/GenBank/DDBJ databases">
        <title>Multiphase analysis and comparison of six strains from genera Psychromarinibacter, Lutimaribacter, and Maritimibacter, including a novel species: Psychromarinibacter sediminicola sp. nov.</title>
        <authorList>
            <person name="Wang Y.-H."/>
            <person name="Ye M.-Q."/>
            <person name="Du Z.-J."/>
        </authorList>
    </citation>
    <scope>NUCLEOTIDE SEQUENCE</scope>
    <source>
        <strain evidence="10">C21-152</strain>
    </source>
</reference>
<evidence type="ECO:0000256" key="4">
    <source>
        <dbReference type="ARBA" id="ARBA00022960"/>
    </source>
</evidence>
<gene>
    <name evidence="10" type="ORF">P1J78_21255</name>
</gene>